<dbReference type="RefSeq" id="WP_182464151.1">
    <property type="nucleotide sequence ID" value="NZ_CP059732.1"/>
</dbReference>
<evidence type="ECO:0000313" key="2">
    <source>
        <dbReference type="Proteomes" id="UP000515369"/>
    </source>
</evidence>
<evidence type="ECO:0000313" key="1">
    <source>
        <dbReference type="EMBL" id="QMW06758.1"/>
    </source>
</evidence>
<dbReference type="AlphaFoldDB" id="A0A7G5H6L6"/>
<protein>
    <submittedName>
        <fullName evidence="1">Uncharacterized protein</fullName>
    </submittedName>
</protein>
<accession>A0A7G5H6L6</accession>
<dbReference type="KEGG" id="sfol:H3H32_18630"/>
<gene>
    <name evidence="1" type="ORF">H3H32_18630</name>
</gene>
<name>A0A7G5H6L6_9BACT</name>
<dbReference type="EMBL" id="CP059732">
    <property type="protein sequence ID" value="QMW06758.1"/>
    <property type="molecule type" value="Genomic_DNA"/>
</dbReference>
<sequence>MPELYLADQGVKTAFAGREAVNSKEAYKLTHTMPDGSTWSTYYDIQTGLKVKLYNPGLPLLIPM</sequence>
<dbReference type="Proteomes" id="UP000515369">
    <property type="component" value="Chromosome"/>
</dbReference>
<reference evidence="1 2" key="1">
    <citation type="submission" date="2020-07" db="EMBL/GenBank/DDBJ databases">
        <title>Spirosoma foliorum sp. nov., isolated from the leaves on the Nejang mountain Korea, Republic of.</title>
        <authorList>
            <person name="Ho H."/>
            <person name="Lee Y.-J."/>
            <person name="Nurcahyanto D.-A."/>
            <person name="Kim S.-G."/>
        </authorList>
    </citation>
    <scope>NUCLEOTIDE SEQUENCE [LARGE SCALE GENOMIC DNA]</scope>
    <source>
        <strain evidence="1 2">PL0136</strain>
    </source>
</reference>
<organism evidence="1 2">
    <name type="scientific">Spirosoma foliorum</name>
    <dbReference type="NCBI Taxonomy" id="2710596"/>
    <lineage>
        <taxon>Bacteria</taxon>
        <taxon>Pseudomonadati</taxon>
        <taxon>Bacteroidota</taxon>
        <taxon>Cytophagia</taxon>
        <taxon>Cytophagales</taxon>
        <taxon>Cytophagaceae</taxon>
        <taxon>Spirosoma</taxon>
    </lineage>
</organism>
<keyword evidence="2" id="KW-1185">Reference proteome</keyword>
<proteinExistence type="predicted"/>